<keyword evidence="5 12" id="KW-0227">DNA damage</keyword>
<dbReference type="AlphaFoldDB" id="A0A564W8A6"/>
<feature type="domain" description="BRCT" evidence="13">
    <location>
        <begin position="571"/>
        <end position="644"/>
    </location>
</feature>
<dbReference type="RefSeq" id="WP_144096039.1">
    <property type="nucleotide sequence ID" value="NZ_CABHMX010000078.1"/>
</dbReference>
<dbReference type="SMART" id="SM00532">
    <property type="entry name" value="LIGANc"/>
    <property type="match status" value="1"/>
</dbReference>
<dbReference type="GO" id="GO:0003677">
    <property type="term" value="F:DNA binding"/>
    <property type="evidence" value="ECO:0007669"/>
    <property type="project" value="InterPro"/>
</dbReference>
<dbReference type="PIRSF" id="PIRSF001604">
    <property type="entry name" value="LigA"/>
    <property type="match status" value="1"/>
</dbReference>
<dbReference type="NCBIfam" id="TIGR00575">
    <property type="entry name" value="dnlj"/>
    <property type="match status" value="1"/>
</dbReference>
<evidence type="ECO:0000313" key="14">
    <source>
        <dbReference type="EMBL" id="VUX41104.1"/>
    </source>
</evidence>
<evidence type="ECO:0000259" key="13">
    <source>
        <dbReference type="PROSITE" id="PS50172"/>
    </source>
</evidence>
<evidence type="ECO:0000256" key="9">
    <source>
        <dbReference type="ARBA" id="ARBA00023204"/>
    </source>
</evidence>
<dbReference type="GO" id="GO:0006281">
    <property type="term" value="P:DNA repair"/>
    <property type="evidence" value="ECO:0007669"/>
    <property type="project" value="UniProtKB-KW"/>
</dbReference>
<evidence type="ECO:0000256" key="4">
    <source>
        <dbReference type="ARBA" id="ARBA00022723"/>
    </source>
</evidence>
<evidence type="ECO:0000256" key="12">
    <source>
        <dbReference type="HAMAP-Rule" id="MF_01588"/>
    </source>
</evidence>
<feature type="binding site" evidence="12">
    <location>
        <position position="298"/>
    </location>
    <ligand>
        <name>NAD(+)</name>
        <dbReference type="ChEBI" id="CHEBI:57540"/>
    </ligand>
</feature>
<evidence type="ECO:0000256" key="1">
    <source>
        <dbReference type="ARBA" id="ARBA00004067"/>
    </source>
</evidence>
<evidence type="ECO:0000256" key="5">
    <source>
        <dbReference type="ARBA" id="ARBA00022763"/>
    </source>
</evidence>
<comment type="caution">
    <text evidence="12">Lacks conserved residue(s) required for the propagation of feature annotation.</text>
</comment>
<evidence type="ECO:0000256" key="6">
    <source>
        <dbReference type="ARBA" id="ARBA00022833"/>
    </source>
</evidence>
<feature type="binding site" evidence="12">
    <location>
        <position position="126"/>
    </location>
    <ligand>
        <name>NAD(+)</name>
        <dbReference type="ChEBI" id="CHEBI:57540"/>
    </ligand>
</feature>
<evidence type="ECO:0000256" key="3">
    <source>
        <dbReference type="ARBA" id="ARBA00022705"/>
    </source>
</evidence>
<sequence length="653" mass="73439">MNESSIKKMKELGEKLREASRAYYQEDREIMSNVEYDALYDTLSALEKETGIVLADSPTVNVGYEAVEQLPKEEHERPMLSLDKTKEREALREFIGEHPTLLSWKLDGLTIVLTYENGELIKAVTRGNGIVGEVITNNARVFKNIPLKISFKGRLVLRGEAIITYSDFEKINKTIGDADAKYKNPRNLCSGSVRQLNNEITAKRNVRFYAFSLVSAEGVDFRNSREVQFRWLNEQGFEVVEYRKVTAETLDEAMDYFAEAVTTNDFPSDGLVALYDDIAYGESLGTTAKFPRNAMAFKWADEMRDTRLLEIEWSPSRTGLINPVAIFEPVELEGTTVSRASVHNISIMKELKLGIGDTIRVYKANMIIPQIAENLTGSGNAPIPHTCPACGQETVVKKENDVECLFCVNPGCPAKKIKSFGLFTSRDAMNIDGLSEATLEKFIARGFIHDFGDIFEISRYKDEIVEMEGFGQKSYDNLMESLERAKETTLPRVIYSLGIANIGLANAKVICRHFDNDLDRIRHASLEEFSDIDTIGPVIAGNLVAYFKDEDNNRRLDHLMNFLHIQEDSPKQEQIFEGMNFVITGSLVHFGNRSEAKELIESLGGKVTGSVTKKTNYLINNDIQSNSSKNKKARELGIPILSEEDFRKLAGVQ</sequence>
<dbReference type="SUPFAM" id="SSF50249">
    <property type="entry name" value="Nucleic acid-binding proteins"/>
    <property type="match status" value="1"/>
</dbReference>
<dbReference type="InterPro" id="IPR004149">
    <property type="entry name" value="Znf_DNAligase_C4"/>
</dbReference>
<dbReference type="Gene3D" id="1.10.287.610">
    <property type="entry name" value="Helix hairpin bin"/>
    <property type="match status" value="1"/>
</dbReference>
<dbReference type="InterPro" id="IPR010994">
    <property type="entry name" value="RuvA_2-like"/>
</dbReference>
<dbReference type="SUPFAM" id="SSF52113">
    <property type="entry name" value="BRCT domain"/>
    <property type="match status" value="1"/>
</dbReference>
<dbReference type="SMART" id="SM00278">
    <property type="entry name" value="HhH1"/>
    <property type="match status" value="3"/>
</dbReference>
<keyword evidence="4 12" id="KW-0479">Metal-binding</keyword>
<accession>A0A564W8A6</accession>
<dbReference type="PROSITE" id="PS50172">
    <property type="entry name" value="BRCT"/>
    <property type="match status" value="1"/>
</dbReference>
<keyword evidence="2 12" id="KW-0436">Ligase</keyword>
<evidence type="ECO:0000256" key="7">
    <source>
        <dbReference type="ARBA" id="ARBA00022842"/>
    </source>
</evidence>
<dbReference type="GO" id="GO:0006260">
    <property type="term" value="P:DNA replication"/>
    <property type="evidence" value="ECO:0007669"/>
    <property type="project" value="UniProtKB-KW"/>
</dbReference>
<evidence type="ECO:0000256" key="11">
    <source>
        <dbReference type="ARBA" id="ARBA00034005"/>
    </source>
</evidence>
<evidence type="ECO:0000313" key="15">
    <source>
        <dbReference type="Proteomes" id="UP000408482"/>
    </source>
</evidence>
<feature type="binding site" evidence="12">
    <location>
        <position position="390"/>
    </location>
    <ligand>
        <name>Zn(2+)</name>
        <dbReference type="ChEBI" id="CHEBI:29105"/>
    </ligand>
</feature>
<dbReference type="Gene3D" id="2.40.50.140">
    <property type="entry name" value="Nucleic acid-binding proteins"/>
    <property type="match status" value="1"/>
</dbReference>
<comment type="cofactor">
    <cofactor evidence="12">
        <name>Mg(2+)</name>
        <dbReference type="ChEBI" id="CHEBI:18420"/>
    </cofactor>
    <cofactor evidence="12">
        <name>Mn(2+)</name>
        <dbReference type="ChEBI" id="CHEBI:29035"/>
    </cofactor>
</comment>
<feature type="binding site" evidence="12">
    <location>
        <position position="412"/>
    </location>
    <ligand>
        <name>Zn(2+)</name>
        <dbReference type="ChEBI" id="CHEBI:29105"/>
    </ligand>
</feature>
<keyword evidence="7 12" id="KW-0460">Magnesium</keyword>
<dbReference type="SUPFAM" id="SSF56091">
    <property type="entry name" value="DNA ligase/mRNA capping enzyme, catalytic domain"/>
    <property type="match status" value="1"/>
</dbReference>
<comment type="similarity">
    <text evidence="12">Belongs to the NAD-dependent DNA ligase family. LigA subfamily.</text>
</comment>
<dbReference type="GO" id="GO:0046872">
    <property type="term" value="F:metal ion binding"/>
    <property type="evidence" value="ECO:0007669"/>
    <property type="project" value="UniProtKB-KW"/>
</dbReference>
<organism evidence="14 15">
    <name type="scientific">Blautia luti</name>
    <dbReference type="NCBI Taxonomy" id="89014"/>
    <lineage>
        <taxon>Bacteria</taxon>
        <taxon>Bacillati</taxon>
        <taxon>Bacillota</taxon>
        <taxon>Clostridia</taxon>
        <taxon>Lachnospirales</taxon>
        <taxon>Lachnospiraceae</taxon>
        <taxon>Blautia</taxon>
    </lineage>
</organism>
<dbReference type="GO" id="GO:0003911">
    <property type="term" value="F:DNA ligase (NAD+) activity"/>
    <property type="evidence" value="ECO:0007669"/>
    <property type="project" value="UniProtKB-UniRule"/>
</dbReference>
<comment type="function">
    <text evidence="1 12">DNA ligase that catalyzes the formation of phosphodiester linkages between 5'-phosphoryl and 3'-hydroxyl groups in double-stranded DNA using NAD as a coenzyme and as the energy source for the reaction. It is essential for DNA replication and repair of damaged DNA.</text>
</comment>
<dbReference type="EC" id="6.5.1.2" evidence="12"/>
<evidence type="ECO:0000256" key="2">
    <source>
        <dbReference type="ARBA" id="ARBA00022598"/>
    </source>
</evidence>
<protein>
    <recommendedName>
        <fullName evidence="12">DNA ligase</fullName>
        <ecNumber evidence="12">6.5.1.2</ecNumber>
    </recommendedName>
    <alternativeName>
        <fullName evidence="12">Polydeoxyribonucleotide synthase [NAD(+)]</fullName>
    </alternativeName>
</protein>
<dbReference type="InterPro" id="IPR012340">
    <property type="entry name" value="NA-bd_OB-fold"/>
</dbReference>
<dbReference type="SMART" id="SM00292">
    <property type="entry name" value="BRCT"/>
    <property type="match status" value="1"/>
</dbReference>
<dbReference type="InterPro" id="IPR013839">
    <property type="entry name" value="DNAligase_adenylation"/>
</dbReference>
<keyword evidence="3 12" id="KW-0235">DNA replication</keyword>
<comment type="catalytic activity">
    <reaction evidence="11 12">
        <text>NAD(+) + (deoxyribonucleotide)n-3'-hydroxyl + 5'-phospho-(deoxyribonucleotide)m = (deoxyribonucleotide)n+m + AMP + beta-nicotinamide D-nucleotide.</text>
        <dbReference type="EC" id="6.5.1.2"/>
    </reaction>
</comment>
<dbReference type="InterPro" id="IPR013840">
    <property type="entry name" value="DNAligase_N"/>
</dbReference>
<gene>
    <name evidence="12 14" type="primary">ligA</name>
    <name evidence="14" type="ORF">RSSSTS7063_01716</name>
</gene>
<dbReference type="NCBIfam" id="NF005932">
    <property type="entry name" value="PRK07956.1"/>
    <property type="match status" value="1"/>
</dbReference>
<dbReference type="Pfam" id="PF03119">
    <property type="entry name" value="DNA_ligase_ZBD"/>
    <property type="match status" value="1"/>
</dbReference>
<feature type="active site" description="N6-AMP-lysine intermediate" evidence="12">
    <location>
        <position position="105"/>
    </location>
</feature>
<dbReference type="SUPFAM" id="SSF47781">
    <property type="entry name" value="RuvA domain 2-like"/>
    <property type="match status" value="1"/>
</dbReference>
<evidence type="ECO:0000256" key="8">
    <source>
        <dbReference type="ARBA" id="ARBA00023027"/>
    </source>
</evidence>
<dbReference type="Pfam" id="PF01653">
    <property type="entry name" value="DNA_ligase_aden"/>
    <property type="match status" value="1"/>
</dbReference>
<dbReference type="Pfam" id="PF12826">
    <property type="entry name" value="HHH_2"/>
    <property type="match status" value="1"/>
</dbReference>
<reference evidence="14 15" key="1">
    <citation type="submission" date="2019-07" db="EMBL/GenBank/DDBJ databases">
        <authorList>
            <person name="Hibberd C M."/>
            <person name="Gehrig L. J."/>
            <person name="Chang H.-W."/>
            <person name="Venkatesh S."/>
        </authorList>
    </citation>
    <scope>NUCLEOTIDE SEQUENCE [LARGE SCALE GENOMIC DNA]</scope>
    <source>
        <strain evidence="14">Blautia_luti_SSTS_Bg7063</strain>
    </source>
</reference>
<dbReference type="Pfam" id="PF00533">
    <property type="entry name" value="BRCT"/>
    <property type="match status" value="1"/>
</dbReference>
<keyword evidence="10 12" id="KW-0464">Manganese</keyword>
<proteinExistence type="inferred from homology"/>
<dbReference type="InterPro" id="IPR001357">
    <property type="entry name" value="BRCT_dom"/>
</dbReference>
<dbReference type="CDD" id="cd17748">
    <property type="entry name" value="BRCT_DNA_ligase_like"/>
    <property type="match status" value="1"/>
</dbReference>
<keyword evidence="6 12" id="KW-0862">Zinc</keyword>
<dbReference type="Gene3D" id="3.40.50.10190">
    <property type="entry name" value="BRCT domain"/>
    <property type="match status" value="1"/>
</dbReference>
<evidence type="ECO:0000256" key="10">
    <source>
        <dbReference type="ARBA" id="ARBA00023211"/>
    </source>
</evidence>
<keyword evidence="8 12" id="KW-0520">NAD</keyword>
<dbReference type="InterPro" id="IPR036420">
    <property type="entry name" value="BRCT_dom_sf"/>
</dbReference>
<feature type="binding site" evidence="12">
    <location>
        <position position="407"/>
    </location>
    <ligand>
        <name>Zn(2+)</name>
        <dbReference type="ChEBI" id="CHEBI:29105"/>
    </ligand>
</feature>
<dbReference type="Gene3D" id="1.10.150.20">
    <property type="entry name" value="5' to 3' exonuclease, C-terminal subdomain"/>
    <property type="match status" value="2"/>
</dbReference>
<name>A0A564W8A6_9FIRM</name>
<dbReference type="EMBL" id="CABHNW010000187">
    <property type="protein sequence ID" value="VUX41104.1"/>
    <property type="molecule type" value="Genomic_DNA"/>
</dbReference>
<dbReference type="InterPro" id="IPR001679">
    <property type="entry name" value="DNA_ligase"/>
</dbReference>
<feature type="binding site" evidence="12">
    <location>
        <position position="160"/>
    </location>
    <ligand>
        <name>NAD(+)</name>
        <dbReference type="ChEBI" id="CHEBI:57540"/>
    </ligand>
</feature>
<dbReference type="Pfam" id="PF03120">
    <property type="entry name" value="OB_DNA_ligase"/>
    <property type="match status" value="1"/>
</dbReference>
<dbReference type="Proteomes" id="UP000408482">
    <property type="component" value="Unassembled WGS sequence"/>
</dbReference>
<feature type="binding site" evidence="12">
    <location>
        <position position="387"/>
    </location>
    <ligand>
        <name>Zn(2+)</name>
        <dbReference type="ChEBI" id="CHEBI:29105"/>
    </ligand>
</feature>
<keyword evidence="15" id="KW-1185">Reference proteome</keyword>
<dbReference type="InterPro" id="IPR041663">
    <property type="entry name" value="DisA/LigA_HHH"/>
</dbReference>
<dbReference type="InterPro" id="IPR003583">
    <property type="entry name" value="Hlx-hairpin-Hlx_DNA-bd_motif"/>
</dbReference>
<keyword evidence="9 12" id="KW-0234">DNA repair</keyword>
<dbReference type="InterPro" id="IPR004150">
    <property type="entry name" value="NAD_DNA_ligase_OB"/>
</dbReference>
<dbReference type="HAMAP" id="MF_01588">
    <property type="entry name" value="DNA_ligase_A"/>
    <property type="match status" value="1"/>
</dbReference>
<feature type="binding site" evidence="12">
    <location>
        <begin position="81"/>
        <end position="82"/>
    </location>
    <ligand>
        <name>NAD(+)</name>
        <dbReference type="ChEBI" id="CHEBI:57540"/>
    </ligand>
</feature>
<dbReference type="Gene3D" id="3.30.470.30">
    <property type="entry name" value="DNA ligase/mRNA capping enzyme"/>
    <property type="match status" value="1"/>
</dbReference>